<dbReference type="PANTHER" id="PTHR43663">
    <property type="entry name" value="CHROMATE TRANSPORT PROTEIN-RELATED"/>
    <property type="match status" value="1"/>
</dbReference>
<evidence type="ECO:0000256" key="6">
    <source>
        <dbReference type="ARBA" id="ARBA00023136"/>
    </source>
</evidence>
<name>A0ABU0J5N7_9HYPH</name>
<evidence type="ECO:0000313" key="8">
    <source>
        <dbReference type="EMBL" id="MDQ0468960.1"/>
    </source>
</evidence>
<feature type="transmembrane region" description="Helical" evidence="7">
    <location>
        <begin position="20"/>
        <end position="40"/>
    </location>
</feature>
<keyword evidence="9" id="KW-1185">Reference proteome</keyword>
<dbReference type="Proteomes" id="UP001242480">
    <property type="component" value="Unassembled WGS sequence"/>
</dbReference>
<accession>A0ABU0J5N7</accession>
<keyword evidence="6 7" id="KW-0472">Membrane</keyword>
<evidence type="ECO:0000256" key="2">
    <source>
        <dbReference type="ARBA" id="ARBA00005262"/>
    </source>
</evidence>
<sequence>MDGASPSPPAEEAGRQSLAALFFVFAKLGITSFGGGVSGMMHAELVVRRRWMREDEFLEGLAVSQALPGVNVANLAIWLGYRARGAGGALIALAAVILPPAVLIVLIGETLLRLSAWPVAGALLAGVAATAMGLSLAVGYRAARHAGGDLASVAILAGTIVGALVFHLSTPVLIAVFAPIGIGLAFGRSRREQG</sequence>
<dbReference type="EMBL" id="JAUSVX010000002">
    <property type="protein sequence ID" value="MDQ0468960.1"/>
    <property type="molecule type" value="Genomic_DNA"/>
</dbReference>
<proteinExistence type="inferred from homology"/>
<keyword evidence="3" id="KW-1003">Cell membrane</keyword>
<gene>
    <name evidence="8" type="ORF">QO011_001960</name>
</gene>
<comment type="subcellular location">
    <subcellularLocation>
        <location evidence="1">Cell membrane</location>
        <topology evidence="1">Multi-pass membrane protein</topology>
    </subcellularLocation>
</comment>
<dbReference type="RefSeq" id="WP_307270861.1">
    <property type="nucleotide sequence ID" value="NZ_JAUSVX010000002.1"/>
</dbReference>
<feature type="transmembrane region" description="Helical" evidence="7">
    <location>
        <begin position="87"/>
        <end position="107"/>
    </location>
</feature>
<evidence type="ECO:0000313" key="9">
    <source>
        <dbReference type="Proteomes" id="UP001242480"/>
    </source>
</evidence>
<dbReference type="InterPro" id="IPR003370">
    <property type="entry name" value="Chromate_transpt"/>
</dbReference>
<evidence type="ECO:0000256" key="4">
    <source>
        <dbReference type="ARBA" id="ARBA00022692"/>
    </source>
</evidence>
<comment type="similarity">
    <text evidence="2">Belongs to the chromate ion transporter (CHR) (TC 2.A.51) family.</text>
</comment>
<evidence type="ECO:0000256" key="1">
    <source>
        <dbReference type="ARBA" id="ARBA00004651"/>
    </source>
</evidence>
<dbReference type="PANTHER" id="PTHR43663:SF1">
    <property type="entry name" value="CHROMATE TRANSPORTER"/>
    <property type="match status" value="1"/>
</dbReference>
<keyword evidence="4 7" id="KW-0812">Transmembrane</keyword>
<reference evidence="8 9" key="1">
    <citation type="submission" date="2023-07" db="EMBL/GenBank/DDBJ databases">
        <title>Genomic Encyclopedia of Type Strains, Phase IV (KMG-IV): sequencing the most valuable type-strain genomes for metagenomic binning, comparative biology and taxonomic classification.</title>
        <authorList>
            <person name="Goeker M."/>
        </authorList>
    </citation>
    <scope>NUCLEOTIDE SEQUENCE [LARGE SCALE GENOMIC DNA]</scope>
    <source>
        <strain evidence="8 9">DSM 19619</strain>
    </source>
</reference>
<feature type="transmembrane region" description="Helical" evidence="7">
    <location>
        <begin position="119"/>
        <end position="141"/>
    </location>
</feature>
<keyword evidence="5 7" id="KW-1133">Transmembrane helix</keyword>
<evidence type="ECO:0000256" key="5">
    <source>
        <dbReference type="ARBA" id="ARBA00022989"/>
    </source>
</evidence>
<evidence type="ECO:0000256" key="7">
    <source>
        <dbReference type="SAM" id="Phobius"/>
    </source>
</evidence>
<protein>
    <submittedName>
        <fullName evidence="8">Chromate transporter</fullName>
    </submittedName>
</protein>
<dbReference type="Pfam" id="PF02417">
    <property type="entry name" value="Chromate_transp"/>
    <property type="match status" value="1"/>
</dbReference>
<organism evidence="8 9">
    <name type="scientific">Labrys wisconsinensis</name>
    <dbReference type="NCBI Taxonomy" id="425677"/>
    <lineage>
        <taxon>Bacteria</taxon>
        <taxon>Pseudomonadati</taxon>
        <taxon>Pseudomonadota</taxon>
        <taxon>Alphaproteobacteria</taxon>
        <taxon>Hyphomicrobiales</taxon>
        <taxon>Xanthobacteraceae</taxon>
        <taxon>Labrys</taxon>
    </lineage>
</organism>
<evidence type="ECO:0000256" key="3">
    <source>
        <dbReference type="ARBA" id="ARBA00022475"/>
    </source>
</evidence>
<feature type="transmembrane region" description="Helical" evidence="7">
    <location>
        <begin position="153"/>
        <end position="186"/>
    </location>
</feature>
<comment type="caution">
    <text evidence="8">The sequence shown here is derived from an EMBL/GenBank/DDBJ whole genome shotgun (WGS) entry which is preliminary data.</text>
</comment>
<dbReference type="InterPro" id="IPR052518">
    <property type="entry name" value="CHR_Transporter"/>
</dbReference>